<feature type="compositionally biased region" description="Low complexity" evidence="1">
    <location>
        <begin position="166"/>
        <end position="191"/>
    </location>
</feature>
<feature type="region of interest" description="Disordered" evidence="1">
    <location>
        <begin position="166"/>
        <end position="195"/>
    </location>
</feature>
<dbReference type="AlphaFoldDB" id="A0A2H5Y5G6"/>
<evidence type="ECO:0000313" key="4">
    <source>
        <dbReference type="Proteomes" id="UP000236642"/>
    </source>
</evidence>
<sequence>MKTILQALGILLRPYRQALLIGAVAFLIGLAGGLIYGWYIQPVEWTDAAPVDLRVDYRANYLRLLADAVRAGFLRPEDSISWLGQRWHPRDAAGEIRRLAQQEADIARRGAMERLAEVWEQAPALPAPARGGGIPAPCLIGLAGLALVGIGAFWLLRRPAPRAAPRRPVSVAAPAGPSVAPTAPERPAPAEVYPETWEPPLSRHQVTYKLGDDHFDLSFPIELPNGEFLGEYGVGISETIGVGDPAKVTAFEVWLFDKNDIKTVTKVLASEYAYRDTGLQARLRQKGDLVLATPGAIIEVETRDLRLQARVVEMEYGTGALPPNSFFARLTLDLAAWRKEEGSPAP</sequence>
<accession>A0A2H5Y5G6</accession>
<dbReference type="EMBL" id="BEHY01000015">
    <property type="protein sequence ID" value="GBD08685.1"/>
    <property type="molecule type" value="Genomic_DNA"/>
</dbReference>
<evidence type="ECO:0000313" key="3">
    <source>
        <dbReference type="EMBL" id="GBD08685.1"/>
    </source>
</evidence>
<feature type="transmembrane region" description="Helical" evidence="2">
    <location>
        <begin position="20"/>
        <end position="40"/>
    </location>
</feature>
<keyword evidence="2" id="KW-0812">Transmembrane</keyword>
<evidence type="ECO:0000256" key="2">
    <source>
        <dbReference type="SAM" id="Phobius"/>
    </source>
</evidence>
<dbReference type="Proteomes" id="UP000236642">
    <property type="component" value="Unassembled WGS sequence"/>
</dbReference>
<proteinExistence type="predicted"/>
<evidence type="ECO:0000256" key="1">
    <source>
        <dbReference type="SAM" id="MobiDB-lite"/>
    </source>
</evidence>
<reference evidence="4" key="1">
    <citation type="submission" date="2017-09" db="EMBL/GenBank/DDBJ databases">
        <title>Metaegenomics of thermophilic ammonia-oxidizing enrichment culture.</title>
        <authorList>
            <person name="Kato S."/>
            <person name="Suzuki K."/>
        </authorList>
    </citation>
    <scope>NUCLEOTIDE SEQUENCE [LARGE SCALE GENOMIC DNA]</scope>
</reference>
<protein>
    <submittedName>
        <fullName evidence="3">Uncharacterized protein</fullName>
    </submittedName>
</protein>
<comment type="caution">
    <text evidence="3">The sequence shown here is derived from an EMBL/GenBank/DDBJ whole genome shotgun (WGS) entry which is preliminary data.</text>
</comment>
<gene>
    <name evidence="3" type="ORF">HRbin22_00926</name>
</gene>
<organism evidence="3 4">
    <name type="scientific">Candidatus Thermoflexus japonica</name>
    <dbReference type="NCBI Taxonomy" id="2035417"/>
    <lineage>
        <taxon>Bacteria</taxon>
        <taxon>Bacillati</taxon>
        <taxon>Chloroflexota</taxon>
        <taxon>Thermoflexia</taxon>
        <taxon>Thermoflexales</taxon>
        <taxon>Thermoflexaceae</taxon>
        <taxon>Thermoflexus</taxon>
    </lineage>
</organism>
<name>A0A2H5Y5G6_9CHLR</name>
<keyword evidence="2" id="KW-0472">Membrane</keyword>
<keyword evidence="2" id="KW-1133">Transmembrane helix</keyword>
<feature type="transmembrane region" description="Helical" evidence="2">
    <location>
        <begin position="134"/>
        <end position="156"/>
    </location>
</feature>